<dbReference type="STRING" id="523831.SEHO0A_01289"/>
<dbReference type="InterPro" id="IPR010982">
    <property type="entry name" value="Lambda_DNA-bd_dom_sf"/>
</dbReference>
<gene>
    <name evidence="1" type="ORF">RK55_017585</name>
</gene>
<dbReference type="AlphaFoldDB" id="A0A1J6Y8L4"/>
<reference evidence="2" key="1">
    <citation type="submission" date="2017-12" db="EMBL/GenBank/DDBJ databases">
        <title>FDA dAtabase for Regulatory Grade micrObial Sequences (FDA-ARGOS): Supporting development and validation of Infectious Disease Dx tests.</title>
        <authorList>
            <person name="Sichtig H."/>
            <person name="Tallon L."/>
            <person name="Sadzewicz L."/>
            <person name="Sengamalay N."/>
            <person name="Nagaraj S."/>
            <person name="Vavikolanu K."/>
            <person name="Aluvathingal J."/>
            <person name="Nadendla S."/>
            <person name="Pirone D.C."/>
            <person name="Hoffman M."/>
            <person name="Muruvanda T."/>
            <person name="Allard M."/>
            <person name="Evans P."/>
        </authorList>
    </citation>
    <scope>NUCLEOTIDE SEQUENCE [LARGE SCALE GENOMIC DNA]</scope>
    <source>
        <strain evidence="2">FDAARGOS_55</strain>
    </source>
</reference>
<comment type="caution">
    <text evidence="1">The sequence shown here is derived from an EMBL/GenBank/DDBJ whole genome shotgun (WGS) entry which is preliminary data.</text>
</comment>
<proteinExistence type="predicted"/>
<dbReference type="InterPro" id="IPR027910">
    <property type="entry name" value="YdiL_sf"/>
</dbReference>
<protein>
    <submittedName>
        <fullName evidence="1">DUF1870 domain-containing protein</fullName>
    </submittedName>
</protein>
<sequence>MNAFELHALRHIFNMTIEECAAYITQDNNSTAWERWETGDAIIPPEIITRLMEIKAKRQRRINAIIDKINHRIGNNTMRYFSDLPTFQSVYTDGDFIDWKIYQSVAAELFARDLERLC</sequence>
<dbReference type="Proteomes" id="UP000236163">
    <property type="component" value="Unassembled WGS sequence"/>
</dbReference>
<evidence type="ECO:0000313" key="1">
    <source>
        <dbReference type="EMBL" id="PNO35818.1"/>
    </source>
</evidence>
<name>A0A1J6Y8L4_SALHO</name>
<dbReference type="EMBL" id="JWSP02000004">
    <property type="protein sequence ID" value="PNO35818.1"/>
    <property type="molecule type" value="Genomic_DNA"/>
</dbReference>
<dbReference type="GO" id="GO:0003677">
    <property type="term" value="F:DNA binding"/>
    <property type="evidence" value="ECO:0007669"/>
    <property type="project" value="InterPro"/>
</dbReference>
<organism evidence="1 2">
    <name type="scientific">Salmonella enterica subsp. houtenae serovar 50:g,z51:-</name>
    <dbReference type="NCBI Taxonomy" id="1173947"/>
    <lineage>
        <taxon>Bacteria</taxon>
        <taxon>Pseudomonadati</taxon>
        <taxon>Pseudomonadota</taxon>
        <taxon>Gammaproteobacteria</taxon>
        <taxon>Enterobacterales</taxon>
        <taxon>Enterobacteriaceae</taxon>
        <taxon>Salmonella</taxon>
    </lineage>
</organism>
<evidence type="ECO:0000313" key="2">
    <source>
        <dbReference type="Proteomes" id="UP000236163"/>
    </source>
</evidence>
<dbReference type="InterPro" id="IPR015060">
    <property type="entry name" value="Aca2_YdiL-like"/>
</dbReference>
<dbReference type="SUPFAM" id="SSF47413">
    <property type="entry name" value="lambda repressor-like DNA-binding domains"/>
    <property type="match status" value="1"/>
</dbReference>
<dbReference type="Gene3D" id="1.10.3100.10">
    <property type="entry name" value="Putative cytoplasmic protein"/>
    <property type="match status" value="1"/>
</dbReference>
<dbReference type="Pfam" id="PF08965">
    <property type="entry name" value="Aca2_YdiL"/>
    <property type="match status" value="1"/>
</dbReference>
<accession>A0A1J6Y8L4</accession>